<comment type="caution">
    <text evidence="2">The sequence shown here is derived from an EMBL/GenBank/DDBJ whole genome shotgun (WGS) entry which is preliminary data.</text>
</comment>
<feature type="compositionally biased region" description="Polar residues" evidence="1">
    <location>
        <begin position="1"/>
        <end position="13"/>
    </location>
</feature>
<dbReference type="PATRIC" id="fig|28229.3.peg.2937"/>
<proteinExistence type="predicted"/>
<feature type="region of interest" description="Disordered" evidence="1">
    <location>
        <begin position="1"/>
        <end position="28"/>
    </location>
</feature>
<protein>
    <submittedName>
        <fullName evidence="2">Uncharacterized protein</fullName>
    </submittedName>
</protein>
<feature type="compositionally biased region" description="Low complexity" evidence="1">
    <location>
        <begin position="14"/>
        <end position="28"/>
    </location>
</feature>
<accession>A0A099KND0</accession>
<dbReference type="AlphaFoldDB" id="A0A099KND0"/>
<reference evidence="2 3" key="1">
    <citation type="submission" date="2014-08" db="EMBL/GenBank/DDBJ databases">
        <title>Genomic and Phenotypic Diversity of Colwellia psychrerythraea strains from Disparate Marine Basins.</title>
        <authorList>
            <person name="Techtmann S.M."/>
            <person name="Stelling S.C."/>
            <person name="Utturkar S.M."/>
            <person name="Alshibli N."/>
            <person name="Harris A."/>
            <person name="Brown S.D."/>
            <person name="Hazen T.C."/>
        </authorList>
    </citation>
    <scope>NUCLEOTIDE SEQUENCE [LARGE SCALE GENOMIC DNA]</scope>
    <source>
        <strain evidence="2 3">GAB14E</strain>
    </source>
</reference>
<evidence type="ECO:0000313" key="2">
    <source>
        <dbReference type="EMBL" id="KGJ91735.1"/>
    </source>
</evidence>
<evidence type="ECO:0000313" key="3">
    <source>
        <dbReference type="Proteomes" id="UP000029868"/>
    </source>
</evidence>
<organism evidence="2 3">
    <name type="scientific">Colwellia psychrerythraea</name>
    <name type="common">Vibrio psychroerythus</name>
    <dbReference type="NCBI Taxonomy" id="28229"/>
    <lineage>
        <taxon>Bacteria</taxon>
        <taxon>Pseudomonadati</taxon>
        <taxon>Pseudomonadota</taxon>
        <taxon>Gammaproteobacteria</taxon>
        <taxon>Alteromonadales</taxon>
        <taxon>Colwelliaceae</taxon>
        <taxon>Colwellia</taxon>
    </lineage>
</organism>
<dbReference type="RefSeq" id="WP_033082944.1">
    <property type="nucleotide sequence ID" value="NZ_JQEC01000040.1"/>
</dbReference>
<feature type="compositionally biased region" description="Basic and acidic residues" evidence="1">
    <location>
        <begin position="46"/>
        <end position="69"/>
    </location>
</feature>
<dbReference type="EMBL" id="JQEC01000040">
    <property type="protein sequence ID" value="KGJ91735.1"/>
    <property type="molecule type" value="Genomic_DNA"/>
</dbReference>
<dbReference type="Proteomes" id="UP000029868">
    <property type="component" value="Unassembled WGS sequence"/>
</dbReference>
<feature type="region of interest" description="Disordered" evidence="1">
    <location>
        <begin position="46"/>
        <end position="71"/>
    </location>
</feature>
<evidence type="ECO:0000256" key="1">
    <source>
        <dbReference type="SAM" id="MobiDB-lite"/>
    </source>
</evidence>
<sequence>MESISSQNTPLSQSTAATTPTSAMASTPAETAEIILVKSKQLQPDKVEISTEAKNISAEERDTEDKKSIDASSLSGIMSLEEAAAAEKANESDLDKRIRELSMEILEISVKIQLLQDKEDKESVKERQKLEVDLAMKKGELEATMDRKLQEAAL</sequence>
<name>A0A099KND0_COLPS</name>
<gene>
    <name evidence="2" type="ORF">GAB14E_3217</name>
</gene>